<feature type="domain" description="Mechanosensitive ion channel transmembrane helices 2/3" evidence="10">
    <location>
        <begin position="64"/>
        <end position="105"/>
    </location>
</feature>
<evidence type="ECO:0000259" key="9">
    <source>
        <dbReference type="Pfam" id="PF21082"/>
    </source>
</evidence>
<proteinExistence type="inferred from homology"/>
<dbReference type="Pfam" id="PF21088">
    <property type="entry name" value="MS_channel_1st"/>
    <property type="match status" value="1"/>
</dbReference>
<comment type="similarity">
    <text evidence="2">Belongs to the MscS (TC 1.A.23) family.</text>
</comment>
<dbReference type="EMBL" id="DSLA01000008">
    <property type="protein sequence ID" value="HEH34605.1"/>
    <property type="molecule type" value="Genomic_DNA"/>
</dbReference>
<reference evidence="11" key="1">
    <citation type="journal article" date="2020" name="mSystems">
        <title>Genome- and Community-Level Interaction Insights into Carbon Utilization and Element Cycling Functions of Hydrothermarchaeota in Hydrothermal Sediment.</title>
        <authorList>
            <person name="Zhou Z."/>
            <person name="Liu Y."/>
            <person name="Xu W."/>
            <person name="Pan J."/>
            <person name="Luo Z.H."/>
            <person name="Li M."/>
        </authorList>
    </citation>
    <scope>NUCLEOTIDE SEQUENCE [LARGE SCALE GENOMIC DNA]</scope>
    <source>
        <strain evidence="11">SpSt-26</strain>
    </source>
</reference>
<dbReference type="InterPro" id="IPR011014">
    <property type="entry name" value="MscS_channel_TM-2"/>
</dbReference>
<evidence type="ECO:0000313" key="11">
    <source>
        <dbReference type="EMBL" id="HEH34605.1"/>
    </source>
</evidence>
<evidence type="ECO:0000256" key="6">
    <source>
        <dbReference type="ARBA" id="ARBA00023136"/>
    </source>
</evidence>
<dbReference type="Gene3D" id="2.30.30.60">
    <property type="match status" value="1"/>
</dbReference>
<feature type="domain" description="Mechanosensitive ion channel MscS" evidence="8">
    <location>
        <begin position="107"/>
        <end position="171"/>
    </location>
</feature>
<dbReference type="InterPro" id="IPR006686">
    <property type="entry name" value="MscS_channel_CS"/>
</dbReference>
<sequence length="274" mass="30410">MIELLDLIIKAMDLTIYGEVKLRDIIFAFIVIVAVLLIAKFVTMSLKKSLVDKMRKDQLQILLKIVYAIFLLLAIAVVTPILGVNLTGLLVAGGIVGIAIGFASQKVVSNFLSGVFLLLERPIKIGDQIIVGNVAGFVEDMSIMSTIVRTYDGLYVRVPNEQLFSSSITNPVANVARRFEYTISIRYSDDAEKAIDIIKSVIESHPFALKIPEPSVFVDSLGDSGVNIVARIWAPSAVWFEVKMDLLWKIKIELEKNGIEIPFPQRVIWFGKAD</sequence>
<dbReference type="InterPro" id="IPR049142">
    <property type="entry name" value="MS_channel_1st"/>
</dbReference>
<evidence type="ECO:0000256" key="7">
    <source>
        <dbReference type="SAM" id="Phobius"/>
    </source>
</evidence>
<dbReference type="PANTHER" id="PTHR30221">
    <property type="entry name" value="SMALL-CONDUCTANCE MECHANOSENSITIVE CHANNEL"/>
    <property type="match status" value="1"/>
</dbReference>
<dbReference type="PANTHER" id="PTHR30221:SF20">
    <property type="entry name" value="SMALL-CONDUCTANCE MECHANOSENSITIVE CHANNEL"/>
    <property type="match status" value="1"/>
</dbReference>
<dbReference type="Gene3D" id="3.30.70.100">
    <property type="match status" value="1"/>
</dbReference>
<dbReference type="SUPFAM" id="SSF82861">
    <property type="entry name" value="Mechanosensitive channel protein MscS (YggB), transmembrane region"/>
    <property type="match status" value="1"/>
</dbReference>
<evidence type="ECO:0000256" key="5">
    <source>
        <dbReference type="ARBA" id="ARBA00022989"/>
    </source>
</evidence>
<feature type="transmembrane region" description="Helical" evidence="7">
    <location>
        <begin position="89"/>
        <end position="119"/>
    </location>
</feature>
<dbReference type="SUPFAM" id="SSF82689">
    <property type="entry name" value="Mechanosensitive channel protein MscS (YggB), C-terminal domain"/>
    <property type="match status" value="1"/>
</dbReference>
<dbReference type="AlphaFoldDB" id="A0A7J2TGD1"/>
<accession>A0A7J2TGD1</accession>
<protein>
    <submittedName>
        <fullName evidence="11">Mechanosensitive ion channel family protein</fullName>
    </submittedName>
</protein>
<dbReference type="GO" id="GO:0005886">
    <property type="term" value="C:plasma membrane"/>
    <property type="evidence" value="ECO:0007669"/>
    <property type="project" value="UniProtKB-SubCell"/>
</dbReference>
<dbReference type="InterPro" id="IPR049278">
    <property type="entry name" value="MS_channel_C"/>
</dbReference>
<dbReference type="Gene3D" id="1.10.287.1260">
    <property type="match status" value="1"/>
</dbReference>
<dbReference type="Pfam" id="PF21082">
    <property type="entry name" value="MS_channel_3rd"/>
    <property type="match status" value="1"/>
</dbReference>
<dbReference type="InterPro" id="IPR010920">
    <property type="entry name" value="LSM_dom_sf"/>
</dbReference>
<dbReference type="Pfam" id="PF00924">
    <property type="entry name" value="MS_channel_2nd"/>
    <property type="match status" value="1"/>
</dbReference>
<feature type="transmembrane region" description="Helical" evidence="7">
    <location>
        <begin position="62"/>
        <end position="83"/>
    </location>
</feature>
<dbReference type="SUPFAM" id="SSF50182">
    <property type="entry name" value="Sm-like ribonucleoproteins"/>
    <property type="match status" value="1"/>
</dbReference>
<dbReference type="PROSITE" id="PS01246">
    <property type="entry name" value="UPF0003"/>
    <property type="match status" value="1"/>
</dbReference>
<evidence type="ECO:0000256" key="2">
    <source>
        <dbReference type="ARBA" id="ARBA00008017"/>
    </source>
</evidence>
<feature type="domain" description="Mechanosensitive ion channel MscS C-terminal" evidence="9">
    <location>
        <begin position="180"/>
        <end position="261"/>
    </location>
</feature>
<gene>
    <name evidence="11" type="ORF">ENP88_00305</name>
</gene>
<comment type="caution">
    <text evidence="11">The sequence shown here is derived from an EMBL/GenBank/DDBJ whole genome shotgun (WGS) entry which is preliminary data.</text>
</comment>
<evidence type="ECO:0000259" key="10">
    <source>
        <dbReference type="Pfam" id="PF21088"/>
    </source>
</evidence>
<keyword evidence="6 7" id="KW-0472">Membrane</keyword>
<evidence type="ECO:0000259" key="8">
    <source>
        <dbReference type="Pfam" id="PF00924"/>
    </source>
</evidence>
<dbReference type="InterPro" id="IPR045275">
    <property type="entry name" value="MscS_archaea/bacteria_type"/>
</dbReference>
<keyword evidence="5 7" id="KW-1133">Transmembrane helix</keyword>
<dbReference type="GO" id="GO:0008381">
    <property type="term" value="F:mechanosensitive monoatomic ion channel activity"/>
    <property type="evidence" value="ECO:0007669"/>
    <property type="project" value="InterPro"/>
</dbReference>
<feature type="transmembrane region" description="Helical" evidence="7">
    <location>
        <begin position="25"/>
        <end position="42"/>
    </location>
</feature>
<evidence type="ECO:0000256" key="1">
    <source>
        <dbReference type="ARBA" id="ARBA00004651"/>
    </source>
</evidence>
<dbReference type="InterPro" id="IPR023408">
    <property type="entry name" value="MscS_beta-dom_sf"/>
</dbReference>
<comment type="subcellular location">
    <subcellularLocation>
        <location evidence="1">Cell membrane</location>
        <topology evidence="1">Multi-pass membrane protein</topology>
    </subcellularLocation>
</comment>
<organism evidence="11">
    <name type="scientific">Archaeoglobus fulgidus</name>
    <dbReference type="NCBI Taxonomy" id="2234"/>
    <lineage>
        <taxon>Archaea</taxon>
        <taxon>Methanobacteriati</taxon>
        <taxon>Methanobacteriota</taxon>
        <taxon>Archaeoglobi</taxon>
        <taxon>Archaeoglobales</taxon>
        <taxon>Archaeoglobaceae</taxon>
        <taxon>Archaeoglobus</taxon>
    </lineage>
</organism>
<keyword evidence="3" id="KW-1003">Cell membrane</keyword>
<dbReference type="InterPro" id="IPR006685">
    <property type="entry name" value="MscS_channel_2nd"/>
</dbReference>
<dbReference type="InterPro" id="IPR011066">
    <property type="entry name" value="MscS_channel_C_sf"/>
</dbReference>
<name>A0A7J2TGD1_ARCFL</name>
<evidence type="ECO:0000256" key="4">
    <source>
        <dbReference type="ARBA" id="ARBA00022692"/>
    </source>
</evidence>
<evidence type="ECO:0000256" key="3">
    <source>
        <dbReference type="ARBA" id="ARBA00022475"/>
    </source>
</evidence>
<keyword evidence="4 7" id="KW-0812">Transmembrane</keyword>